<proteinExistence type="predicted"/>
<keyword evidence="1" id="KW-1133">Transmembrane helix</keyword>
<dbReference type="Proteomes" id="UP000267250">
    <property type="component" value="Chromosome"/>
</dbReference>
<evidence type="ECO:0000313" key="2">
    <source>
        <dbReference type="EMBL" id="AZR73568.1"/>
    </source>
</evidence>
<dbReference type="EMBL" id="CP016379">
    <property type="protein sequence ID" value="AZR73568.1"/>
    <property type="molecule type" value="Genomic_DNA"/>
</dbReference>
<gene>
    <name evidence="2" type="ORF">BBF96_09305</name>
</gene>
<protein>
    <submittedName>
        <fullName evidence="2">Uncharacterized protein</fullName>
    </submittedName>
</protein>
<accession>A0A3Q9HQM3</accession>
<dbReference type="KEGG" id="aft:BBF96_09305"/>
<feature type="transmembrane region" description="Helical" evidence="1">
    <location>
        <begin position="6"/>
        <end position="24"/>
    </location>
</feature>
<dbReference type="AlphaFoldDB" id="A0A3Q9HQM3"/>
<dbReference type="RefSeq" id="WP_127016907.1">
    <property type="nucleotide sequence ID" value="NZ_CP016379.1"/>
</dbReference>
<keyword evidence="3" id="KW-1185">Reference proteome</keyword>
<name>A0A3Q9HQM3_9FIRM</name>
<sequence>MGDKGFVLILTLVVLSGLLLLGLFTMDHFLIESKINYNLYLELKTHYLAQAGIEYAFYRLKEEPTWRTENWMDDLGEAGQIRLKILEDSDFIIVWSGGIYKQYEVWKDAYFTKSPPITRIK</sequence>
<organism evidence="2 3">
    <name type="scientific">Anoxybacter fermentans</name>
    <dbReference type="NCBI Taxonomy" id="1323375"/>
    <lineage>
        <taxon>Bacteria</taxon>
        <taxon>Bacillati</taxon>
        <taxon>Bacillota</taxon>
        <taxon>Clostridia</taxon>
        <taxon>Halanaerobiales</taxon>
        <taxon>Anoxybacter</taxon>
    </lineage>
</organism>
<keyword evidence="1" id="KW-0812">Transmembrane</keyword>
<keyword evidence="1" id="KW-0472">Membrane</keyword>
<evidence type="ECO:0000313" key="3">
    <source>
        <dbReference type="Proteomes" id="UP000267250"/>
    </source>
</evidence>
<evidence type="ECO:0000256" key="1">
    <source>
        <dbReference type="SAM" id="Phobius"/>
    </source>
</evidence>
<reference evidence="2 3" key="1">
    <citation type="submission" date="2016-07" db="EMBL/GenBank/DDBJ databases">
        <title>Genome and transcriptome analysis of iron-reducing fermentative bacteria Anoxybacter fermentans.</title>
        <authorList>
            <person name="Zeng X."/>
            <person name="Shao Z."/>
        </authorList>
    </citation>
    <scope>NUCLEOTIDE SEQUENCE [LARGE SCALE GENOMIC DNA]</scope>
    <source>
        <strain evidence="2 3">DY22613</strain>
    </source>
</reference>